<proteinExistence type="predicted"/>
<protein>
    <recommendedName>
        <fullName evidence="1">Siphovirus-type tail component C-terminal domain-containing protein</fullName>
    </recommendedName>
</protein>
<reference evidence="2 3" key="1">
    <citation type="submission" date="2024-10" db="EMBL/GenBank/DDBJ databases">
        <title>The Natural Products Discovery Center: Release of the First 8490 Sequenced Strains for Exploring Actinobacteria Biosynthetic Diversity.</title>
        <authorList>
            <person name="Kalkreuter E."/>
            <person name="Kautsar S.A."/>
            <person name="Yang D."/>
            <person name="Bader C.D."/>
            <person name="Teijaro C.N."/>
            <person name="Fluegel L."/>
            <person name="Davis C.M."/>
            <person name="Simpson J.R."/>
            <person name="Lauterbach L."/>
            <person name="Steele A.D."/>
            <person name="Gui C."/>
            <person name="Meng S."/>
            <person name="Li G."/>
            <person name="Viehrig K."/>
            <person name="Ye F."/>
            <person name="Su P."/>
            <person name="Kiefer A.F."/>
            <person name="Nichols A."/>
            <person name="Cepeda A.J."/>
            <person name="Yan W."/>
            <person name="Fan B."/>
            <person name="Jiang Y."/>
            <person name="Adhikari A."/>
            <person name="Zheng C.-J."/>
            <person name="Schuster L."/>
            <person name="Cowan T.M."/>
            <person name="Smanski M.J."/>
            <person name="Chevrette M.G."/>
            <person name="De Carvalho L.P.S."/>
            <person name="Shen B."/>
        </authorList>
    </citation>
    <scope>NUCLEOTIDE SEQUENCE [LARGE SCALE GENOMIC DNA]</scope>
    <source>
        <strain evidence="2 3">NPDC001281</strain>
    </source>
</reference>
<evidence type="ECO:0000313" key="2">
    <source>
        <dbReference type="EMBL" id="MFF4777514.1"/>
    </source>
</evidence>
<dbReference type="EMBL" id="JBIAXI010000024">
    <property type="protein sequence ID" value="MFF4777514.1"/>
    <property type="molecule type" value="Genomic_DNA"/>
</dbReference>
<feature type="domain" description="Siphovirus-type tail component C-terminal" evidence="1">
    <location>
        <begin position="188"/>
        <end position="269"/>
    </location>
</feature>
<dbReference type="Proteomes" id="UP001602119">
    <property type="component" value="Unassembled WGS sequence"/>
</dbReference>
<accession>A0ABW6VDU3</accession>
<organism evidence="2 3">
    <name type="scientific">Microtetraspora fusca</name>
    <dbReference type="NCBI Taxonomy" id="1997"/>
    <lineage>
        <taxon>Bacteria</taxon>
        <taxon>Bacillati</taxon>
        <taxon>Actinomycetota</taxon>
        <taxon>Actinomycetes</taxon>
        <taxon>Streptosporangiales</taxon>
        <taxon>Streptosporangiaceae</taxon>
        <taxon>Microtetraspora</taxon>
    </lineage>
</organism>
<name>A0ABW6VDU3_MICFU</name>
<evidence type="ECO:0000259" key="1">
    <source>
        <dbReference type="Pfam" id="PF22768"/>
    </source>
</evidence>
<dbReference type="Pfam" id="PF22768">
    <property type="entry name" value="SPP1_Dit"/>
    <property type="match status" value="1"/>
</dbReference>
<keyword evidence="3" id="KW-1185">Reference proteome</keyword>
<dbReference type="Gene3D" id="2.60.120.860">
    <property type="match status" value="1"/>
</dbReference>
<dbReference type="InterPro" id="IPR054738">
    <property type="entry name" value="Siphovirus-type_tail_C"/>
</dbReference>
<dbReference type="RefSeq" id="WP_387345965.1">
    <property type="nucleotide sequence ID" value="NZ_JBIAXI010000024.1"/>
</dbReference>
<gene>
    <name evidence="2" type="ORF">ACFY05_32125</name>
</gene>
<comment type="caution">
    <text evidence="2">The sequence shown here is derived from an EMBL/GenBank/DDBJ whole genome shotgun (WGS) entry which is preliminary data.</text>
</comment>
<sequence length="296" mass="31471">MSTQTATPLYRLGTWEGNVTDAWGVDWIVEAEDGWSSSPPVRALTEPRNSTDGAWGGPGLYGPRVVTLSGRAVAPDRLTMLAAKDRIKAAVNPRTLVQLVVAEDHLTRVANVRMSDQVALTDEGSFAFRWALTVVAADPRRYAATPMSGTTTLPASLTAGRTYSRTYSVTYGAGAGGSTGSVYIQQDGDYDQTPAVIVITGPVINPQVEHVASGRELAFDLTLAYDETLTIDLKTQVALLNGAANQAYRITATSAWWMLAPGSNEIAFRGTPGTPPPDITPTPIPQMTVTASSAWS</sequence>
<evidence type="ECO:0000313" key="3">
    <source>
        <dbReference type="Proteomes" id="UP001602119"/>
    </source>
</evidence>